<dbReference type="Proteomes" id="UP000009159">
    <property type="component" value="Chromosome"/>
</dbReference>
<keyword evidence="4" id="KW-1185">Reference proteome</keyword>
<dbReference type="EMBL" id="CP000511">
    <property type="protein sequence ID" value="ABM12579.1"/>
    <property type="molecule type" value="Genomic_DNA"/>
</dbReference>
<feature type="region of interest" description="Disordered" evidence="1">
    <location>
        <begin position="29"/>
        <end position="57"/>
    </location>
</feature>
<evidence type="ECO:0000256" key="2">
    <source>
        <dbReference type="SAM" id="Phobius"/>
    </source>
</evidence>
<dbReference type="AlphaFoldDB" id="A1T5X9"/>
<protein>
    <submittedName>
        <fullName evidence="3">Uncharacterized protein</fullName>
    </submittedName>
</protein>
<accession>A1T5X9</accession>
<gene>
    <name evidence="3" type="ordered locus">Mvan_1756</name>
</gene>
<proteinExistence type="predicted"/>
<dbReference type="eggNOG" id="ENOG5031FPI">
    <property type="taxonomic scope" value="Bacteria"/>
</dbReference>
<feature type="transmembrane region" description="Helical" evidence="2">
    <location>
        <begin position="62"/>
        <end position="82"/>
    </location>
</feature>
<keyword evidence="2" id="KW-0472">Membrane</keyword>
<dbReference type="KEGG" id="mva:Mvan_1756"/>
<reference evidence="3" key="1">
    <citation type="submission" date="2006-12" db="EMBL/GenBank/DDBJ databases">
        <title>Complete sequence of Mycobacterium vanbaalenii PYR-1.</title>
        <authorList>
            <consortium name="US DOE Joint Genome Institute"/>
            <person name="Copeland A."/>
            <person name="Lucas S."/>
            <person name="Lapidus A."/>
            <person name="Barry K."/>
            <person name="Detter J.C."/>
            <person name="Glavina del Rio T."/>
            <person name="Hammon N."/>
            <person name="Israni S."/>
            <person name="Dalin E."/>
            <person name="Tice H."/>
            <person name="Pitluck S."/>
            <person name="Singan V."/>
            <person name="Schmutz J."/>
            <person name="Larimer F."/>
            <person name="Land M."/>
            <person name="Hauser L."/>
            <person name="Kyrpides N."/>
            <person name="Anderson I.J."/>
            <person name="Miller C."/>
            <person name="Richardson P."/>
        </authorList>
    </citation>
    <scope>NUCLEOTIDE SEQUENCE [LARGE SCALE GENOMIC DNA]</scope>
    <source>
        <strain evidence="3">PYR-1</strain>
    </source>
</reference>
<keyword evidence="2" id="KW-1133">Transmembrane helix</keyword>
<name>A1T5X9_MYCVP</name>
<organism evidence="3 4">
    <name type="scientific">Mycolicibacterium vanbaalenii (strain DSM 7251 / JCM 13017 / BCRC 16820 / KCTC 9966 / NRRL B-24157 / PYR-1)</name>
    <name type="common">Mycobacterium vanbaalenii</name>
    <dbReference type="NCBI Taxonomy" id="350058"/>
    <lineage>
        <taxon>Bacteria</taxon>
        <taxon>Bacillati</taxon>
        <taxon>Actinomycetota</taxon>
        <taxon>Actinomycetes</taxon>
        <taxon>Mycobacteriales</taxon>
        <taxon>Mycobacteriaceae</taxon>
        <taxon>Mycolicibacterium</taxon>
    </lineage>
</organism>
<sequence>MGKLCAEWSLTAGNIAVHEVHTRLVVRRRGPMTVPPMQPPGGRQSWPPNGPTPPSKPSRMPWILIGISLSAVLALVVGVLVWQGTSARGPGSSGPIGSTIGDDRSVRMLSEEDPVCDGWTGAADKLAKVQESWTSTDRSTSATDWTPEQRAVIESVGSAMTSAADEFEVLLPRAEHIVLRELIAQTIVYLRLFVERIPSYVEVDSRIAGVAGNFSGAVTYMCSAVPLVPTNSGRVELAESHVADPNSLVPFITHRDIACERLVGLFDRQNAVLRGWAATDSSIPAAHWSAEQETLNRAARTVISGDVAEVQEVAAATDNGLMQDLLNAQALYMSAFADAIPTYAPDDAQLWSVATYLGGGLSAACKVEL</sequence>
<dbReference type="HOGENOM" id="CLU_749690_0_0_11"/>
<dbReference type="STRING" id="350058.Mvan_1756"/>
<keyword evidence="2" id="KW-0812">Transmembrane</keyword>
<evidence type="ECO:0000256" key="1">
    <source>
        <dbReference type="SAM" id="MobiDB-lite"/>
    </source>
</evidence>
<evidence type="ECO:0000313" key="3">
    <source>
        <dbReference type="EMBL" id="ABM12579.1"/>
    </source>
</evidence>
<evidence type="ECO:0000313" key="4">
    <source>
        <dbReference type="Proteomes" id="UP000009159"/>
    </source>
</evidence>